<comment type="caution">
    <text evidence="7">The sequence shown here is derived from an EMBL/GenBank/DDBJ whole genome shotgun (WGS) entry which is preliminary data.</text>
</comment>
<dbReference type="GO" id="GO:0016117">
    <property type="term" value="P:carotenoid biosynthetic process"/>
    <property type="evidence" value="ECO:0007669"/>
    <property type="project" value="UniProtKB-KW"/>
</dbReference>
<dbReference type="EC" id="1.3.99.29" evidence="7"/>
<dbReference type="InterPro" id="IPR014105">
    <property type="entry name" value="Carotenoid/retinoid_OxRdtase"/>
</dbReference>
<evidence type="ECO:0000256" key="4">
    <source>
        <dbReference type="ARBA" id="ARBA00023002"/>
    </source>
</evidence>
<dbReference type="InterPro" id="IPR002937">
    <property type="entry name" value="Amino_oxidase"/>
</dbReference>
<dbReference type="AlphaFoldDB" id="A0A9X2R5U9"/>
<dbReference type="EC" id="1.3.99.31" evidence="7"/>
<name>A0A9X2R5U9_9BACT</name>
<comment type="similarity">
    <text evidence="2 5">Belongs to the carotenoid/retinoid oxidoreductase family.</text>
</comment>
<dbReference type="Gene3D" id="3.50.50.60">
    <property type="entry name" value="FAD/NAD(P)-binding domain"/>
    <property type="match status" value="2"/>
</dbReference>
<evidence type="ECO:0000256" key="5">
    <source>
        <dbReference type="RuleBase" id="RU362075"/>
    </source>
</evidence>
<feature type="domain" description="Amine oxidase" evidence="6">
    <location>
        <begin position="14"/>
        <end position="485"/>
    </location>
</feature>
<evidence type="ECO:0000313" key="8">
    <source>
        <dbReference type="Proteomes" id="UP001155034"/>
    </source>
</evidence>
<dbReference type="PANTHER" id="PTHR43734">
    <property type="entry name" value="PHYTOENE DESATURASE"/>
    <property type="match status" value="1"/>
</dbReference>
<dbReference type="PRINTS" id="PR00419">
    <property type="entry name" value="ADXRDTASE"/>
</dbReference>
<evidence type="ECO:0000313" key="7">
    <source>
        <dbReference type="EMBL" id="MCS3864832.1"/>
    </source>
</evidence>
<evidence type="ECO:0000256" key="3">
    <source>
        <dbReference type="ARBA" id="ARBA00022746"/>
    </source>
</evidence>
<dbReference type="Proteomes" id="UP001155034">
    <property type="component" value="Unassembled WGS sequence"/>
</dbReference>
<dbReference type="GO" id="GO:0016491">
    <property type="term" value="F:oxidoreductase activity"/>
    <property type="evidence" value="ECO:0007669"/>
    <property type="project" value="UniProtKB-KW"/>
</dbReference>
<dbReference type="EC" id="1.3.99.28" evidence="7"/>
<proteinExistence type="inferred from homology"/>
<dbReference type="PANTHER" id="PTHR43734:SF1">
    <property type="entry name" value="PHYTOENE DESATURASE"/>
    <property type="match status" value="1"/>
</dbReference>
<evidence type="ECO:0000256" key="1">
    <source>
        <dbReference type="ARBA" id="ARBA00004829"/>
    </source>
</evidence>
<dbReference type="InterPro" id="IPR036188">
    <property type="entry name" value="FAD/NAD-bd_sf"/>
</dbReference>
<dbReference type="EMBL" id="JANTYZ010000003">
    <property type="protein sequence ID" value="MCS3864832.1"/>
    <property type="molecule type" value="Genomic_DNA"/>
</dbReference>
<gene>
    <name evidence="7" type="ORF">GGP82_001381</name>
</gene>
<dbReference type="NCBIfam" id="TIGR02734">
    <property type="entry name" value="crtI_fam"/>
    <property type="match status" value="1"/>
</dbReference>
<evidence type="ECO:0000256" key="2">
    <source>
        <dbReference type="ARBA" id="ARBA00006046"/>
    </source>
</evidence>
<dbReference type="EC" id="1.3.99.26" evidence="7"/>
<dbReference type="RefSeq" id="WP_103015753.1">
    <property type="nucleotide sequence ID" value="NZ_JACIFG010000010.1"/>
</dbReference>
<evidence type="ECO:0000259" key="6">
    <source>
        <dbReference type="Pfam" id="PF01593"/>
    </source>
</evidence>
<protein>
    <submittedName>
        <fullName evidence="7">Phytoene desaturase</fullName>
        <ecNumber evidence="7">1.3.99.26</ecNumber>
        <ecNumber evidence="7">1.3.99.28</ecNumber>
        <ecNumber evidence="7">1.3.99.29</ecNumber>
        <ecNumber evidence="7">1.3.99.31</ecNumber>
    </submittedName>
</protein>
<reference evidence="7" key="1">
    <citation type="submission" date="2022-08" db="EMBL/GenBank/DDBJ databases">
        <title>Genomic Encyclopedia of Type Strains, Phase V (KMG-V): Genome sequencing to study the core and pangenomes of soil and plant-associated prokaryotes.</title>
        <authorList>
            <person name="Whitman W."/>
        </authorList>
    </citation>
    <scope>NUCLEOTIDE SEQUENCE</scope>
    <source>
        <strain evidence="7">SP2016B</strain>
    </source>
</reference>
<dbReference type="Pfam" id="PF01593">
    <property type="entry name" value="Amino_oxidase"/>
    <property type="match status" value="1"/>
</dbReference>
<sequence length="491" mass="53956">MTVPDSVSIVGGGIGGLSAACHLADAGADVTLFEQHDDLGGVAGSFVSDGFRFDSGPSWYLMPEVFERFFESFGTSVDAAYELERIDPSYRVFWKDGDRLDVPADPDALAPKLEAYEDGAADAFHEYLDHAEAVYELAMDRFVYPRRARLRDWLDGDLLRAAWALPLLRSMDRHVGGYVEHPKLRQLLEYKLVFLGGSPYNTPALYTLMSHVDFNQGVFHPVGGMQVLVDALVDLADRLGVTLERNTPVSRIQPNGDGMRVRTNGDTQASDCVVANASPAHVERTLLPPDQRDHDDAHWDGQTYGPSAYLLYLGVEGDVDLLRHHSLVLPVDWDAHFETIFDEPGWPTDPAYYIHVPSKTDRSYAPDGHHSVFILVPIAPGLNDGPARRAWMRERVLEDLAEHAVDLRGRITVEHEACVSDFANHFGQPKGNALGLAHTLWQTGPLRPAHRADTAPGLYYTGADTQPGVGLPMCLISGKQTAQAIAADTPA</sequence>
<keyword evidence="3 5" id="KW-0125">Carotenoid biosynthesis</keyword>
<accession>A0A9X2R5U9</accession>
<comment type="pathway">
    <text evidence="1 5">Carotenoid biosynthesis.</text>
</comment>
<dbReference type="SUPFAM" id="SSF51905">
    <property type="entry name" value="FAD/NAD(P)-binding domain"/>
    <property type="match status" value="1"/>
</dbReference>
<organism evidence="7 8">
    <name type="scientific">Salinibacter ruber</name>
    <dbReference type="NCBI Taxonomy" id="146919"/>
    <lineage>
        <taxon>Bacteria</taxon>
        <taxon>Pseudomonadati</taxon>
        <taxon>Rhodothermota</taxon>
        <taxon>Rhodothermia</taxon>
        <taxon>Rhodothermales</taxon>
        <taxon>Salinibacteraceae</taxon>
        <taxon>Salinibacter</taxon>
    </lineage>
</organism>
<keyword evidence="4 5" id="KW-0560">Oxidoreductase</keyword>